<proteinExistence type="predicted"/>
<feature type="region of interest" description="Disordered" evidence="1">
    <location>
        <begin position="1"/>
        <end position="72"/>
    </location>
</feature>
<dbReference type="EMBL" id="GDJX01017737">
    <property type="protein sequence ID" value="JAT50199.1"/>
    <property type="molecule type" value="Transcribed_RNA"/>
</dbReference>
<reference evidence="2" key="1">
    <citation type="submission" date="2015-07" db="EMBL/GenBank/DDBJ databases">
        <title>Transcriptome Assembly of Anthurium amnicola.</title>
        <authorList>
            <person name="Suzuki J."/>
        </authorList>
    </citation>
    <scope>NUCLEOTIDE SEQUENCE</scope>
</reference>
<feature type="non-terminal residue" evidence="2">
    <location>
        <position position="1"/>
    </location>
</feature>
<evidence type="ECO:0000256" key="1">
    <source>
        <dbReference type="SAM" id="MobiDB-lite"/>
    </source>
</evidence>
<dbReference type="AlphaFoldDB" id="A0A1D1Y6D6"/>
<feature type="compositionally biased region" description="Gly residues" evidence="1">
    <location>
        <begin position="37"/>
        <end position="49"/>
    </location>
</feature>
<gene>
    <name evidence="2" type="ORF">g.26693</name>
</gene>
<evidence type="ECO:0000313" key="2">
    <source>
        <dbReference type="EMBL" id="JAT50199.1"/>
    </source>
</evidence>
<feature type="compositionally biased region" description="Gly residues" evidence="1">
    <location>
        <begin position="1"/>
        <end position="16"/>
    </location>
</feature>
<name>A0A1D1Y6D6_9ARAE</name>
<organism evidence="2">
    <name type="scientific">Anthurium amnicola</name>
    <dbReference type="NCBI Taxonomy" id="1678845"/>
    <lineage>
        <taxon>Eukaryota</taxon>
        <taxon>Viridiplantae</taxon>
        <taxon>Streptophyta</taxon>
        <taxon>Embryophyta</taxon>
        <taxon>Tracheophyta</taxon>
        <taxon>Spermatophyta</taxon>
        <taxon>Magnoliopsida</taxon>
        <taxon>Liliopsida</taxon>
        <taxon>Araceae</taxon>
        <taxon>Pothoideae</taxon>
        <taxon>Potheae</taxon>
        <taxon>Anthurium</taxon>
    </lineage>
</organism>
<accession>A0A1D1Y6D6</accession>
<protein>
    <submittedName>
        <fullName evidence="2">Uncharacterized protein</fullName>
    </submittedName>
</protein>
<sequence length="124" mass="12982">GIPVGFGSGRHVGGEGPGPPRRGRRRPLRAVLLGAGVLPGGGAAQGPGPGEAEERDQAVGEGRGGLRQAAQRYLRRPPGHLRVLKLLDRFLLVGTDHQLELLELFAEATLSSMICMQFGSRGGT</sequence>